<feature type="compositionally biased region" description="Low complexity" evidence="4">
    <location>
        <begin position="178"/>
        <end position="189"/>
    </location>
</feature>
<dbReference type="InterPro" id="IPR045379">
    <property type="entry name" value="Crinkler_N"/>
</dbReference>
<accession>A0A9W6X3S2</accession>
<name>A0A9W6X3S2_9STRA</name>
<proteinExistence type="predicted"/>
<dbReference type="AlphaFoldDB" id="A0A9W6X3S2"/>
<feature type="compositionally biased region" description="Basic residues" evidence="4">
    <location>
        <begin position="191"/>
        <end position="203"/>
    </location>
</feature>
<evidence type="ECO:0000256" key="3">
    <source>
        <dbReference type="ARBA" id="ARBA00022525"/>
    </source>
</evidence>
<keyword evidence="3" id="KW-0964">Secreted</keyword>
<evidence type="ECO:0000313" key="8">
    <source>
        <dbReference type="Proteomes" id="UP001165083"/>
    </source>
</evidence>
<reference evidence="7" key="1">
    <citation type="submission" date="2023-04" db="EMBL/GenBank/DDBJ databases">
        <title>Phytophthora lilii NBRC 32176.</title>
        <authorList>
            <person name="Ichikawa N."/>
            <person name="Sato H."/>
            <person name="Tonouchi N."/>
        </authorList>
    </citation>
    <scope>NUCLEOTIDE SEQUENCE</scope>
    <source>
        <strain evidence="7">NBRC 32176</strain>
    </source>
</reference>
<evidence type="ECO:0000256" key="5">
    <source>
        <dbReference type="SAM" id="SignalP"/>
    </source>
</evidence>
<evidence type="ECO:0000259" key="6">
    <source>
        <dbReference type="Pfam" id="PF20147"/>
    </source>
</evidence>
<comment type="caution">
    <text evidence="7">The sequence shown here is derived from an EMBL/GenBank/DDBJ whole genome shotgun (WGS) entry which is preliminary data.</text>
</comment>
<organism evidence="7 8">
    <name type="scientific">Phytophthora lilii</name>
    <dbReference type="NCBI Taxonomy" id="2077276"/>
    <lineage>
        <taxon>Eukaryota</taxon>
        <taxon>Sar</taxon>
        <taxon>Stramenopiles</taxon>
        <taxon>Oomycota</taxon>
        <taxon>Peronosporomycetes</taxon>
        <taxon>Peronosporales</taxon>
        <taxon>Peronosporaceae</taxon>
        <taxon>Phytophthora</taxon>
    </lineage>
</organism>
<evidence type="ECO:0000256" key="1">
    <source>
        <dbReference type="ARBA" id="ARBA00004340"/>
    </source>
</evidence>
<dbReference type="Pfam" id="PF20147">
    <property type="entry name" value="Crinkler"/>
    <property type="match status" value="1"/>
</dbReference>
<gene>
    <name evidence="7" type="ORF">Plil01_001281900</name>
</gene>
<keyword evidence="8" id="KW-1185">Reference proteome</keyword>
<dbReference type="EMBL" id="BSXW01000815">
    <property type="protein sequence ID" value="GMF30074.1"/>
    <property type="molecule type" value="Genomic_DNA"/>
</dbReference>
<keyword evidence="5" id="KW-0732">Signal</keyword>
<sequence>MVKLFCAIVGVAGSAFSVRVDESDSVDDLKKAIKVEKPNDFKDVNADKLQPFLAKKKDGGWLDGAGLAGVTLDEAGAPVSRDESGAPQGFKKMDPLLWVNNDKHFGKNFRPAEGDVHVLVVVPDHYRVNIGGTASRALKYKPKDETPLQVQRQEMTDLTFAAGVQHQELTEHTATEAQRQPQQQQPSQSTKRNRGRGKRKLII</sequence>
<protein>
    <submittedName>
        <fullName evidence="7">Unnamed protein product</fullName>
    </submittedName>
</protein>
<evidence type="ECO:0000256" key="4">
    <source>
        <dbReference type="SAM" id="MobiDB-lite"/>
    </source>
</evidence>
<dbReference type="Proteomes" id="UP001165083">
    <property type="component" value="Unassembled WGS sequence"/>
</dbReference>
<feature type="chain" id="PRO_5040922829" evidence="5">
    <location>
        <begin position="18"/>
        <end position="203"/>
    </location>
</feature>
<dbReference type="GO" id="GO:0043657">
    <property type="term" value="C:host cell"/>
    <property type="evidence" value="ECO:0007669"/>
    <property type="project" value="UniProtKB-SubCell"/>
</dbReference>
<feature type="region of interest" description="Disordered" evidence="4">
    <location>
        <begin position="164"/>
        <end position="203"/>
    </location>
</feature>
<feature type="domain" description="Crinkler effector protein N-terminal" evidence="6">
    <location>
        <begin position="2"/>
        <end position="121"/>
    </location>
</feature>
<feature type="signal peptide" evidence="5">
    <location>
        <begin position="1"/>
        <end position="17"/>
    </location>
</feature>
<evidence type="ECO:0000313" key="7">
    <source>
        <dbReference type="EMBL" id="GMF30074.1"/>
    </source>
</evidence>
<comment type="subcellular location">
    <subcellularLocation>
        <location evidence="1">Host cell</location>
    </subcellularLocation>
    <subcellularLocation>
        <location evidence="2">Secreted</location>
    </subcellularLocation>
</comment>
<evidence type="ECO:0000256" key="2">
    <source>
        <dbReference type="ARBA" id="ARBA00004613"/>
    </source>
</evidence>
<dbReference type="GO" id="GO:0005576">
    <property type="term" value="C:extracellular region"/>
    <property type="evidence" value="ECO:0007669"/>
    <property type="project" value="UniProtKB-SubCell"/>
</dbReference>
<dbReference type="OrthoDB" id="127012at2759"/>